<evidence type="ECO:0000259" key="6">
    <source>
        <dbReference type="PROSITE" id="PS50097"/>
    </source>
</evidence>
<dbReference type="EMBL" id="ANJA01003524">
    <property type="protein sequence ID" value="ETO63098.1"/>
    <property type="molecule type" value="Genomic_DNA"/>
</dbReference>
<dbReference type="SMART" id="SM00225">
    <property type="entry name" value="BTB"/>
    <property type="match status" value="1"/>
</dbReference>
<comment type="similarity">
    <text evidence="2">Belongs to the Tdpoz family.</text>
</comment>
<protein>
    <recommendedName>
        <fullName evidence="6">BTB domain-containing protein</fullName>
    </recommendedName>
</protein>
<evidence type="ECO:0000313" key="8">
    <source>
        <dbReference type="Proteomes" id="UP000028582"/>
    </source>
</evidence>
<evidence type="ECO:0000256" key="4">
    <source>
        <dbReference type="ARBA" id="ARBA00023242"/>
    </source>
</evidence>
<feature type="region of interest" description="Disordered" evidence="5">
    <location>
        <begin position="219"/>
        <end position="258"/>
    </location>
</feature>
<dbReference type="Gene3D" id="3.30.710.10">
    <property type="entry name" value="Potassium Channel Kv1.1, Chain A"/>
    <property type="match status" value="1"/>
</dbReference>
<comment type="caution">
    <text evidence="7">The sequence shown here is derived from an EMBL/GenBank/DDBJ whole genome shotgun (WGS) entry which is preliminary data.</text>
</comment>
<dbReference type="PROSITE" id="PS50097">
    <property type="entry name" value="BTB"/>
    <property type="match status" value="1"/>
</dbReference>
<dbReference type="Pfam" id="PF00651">
    <property type="entry name" value="BTB"/>
    <property type="match status" value="1"/>
</dbReference>
<sequence length="460" mass="50964">MVSSRFTPEHDELLLSVAGRHGTWPERVQAFTDELHKRSDFLPMPEPAFTLLEIRNHLNELCEIVPIGLVKSLSSGWYPKRTELLQTIDNNTVGESNEVKTVLFNHAVKEKGWSFIATLEQVKWKLGRLPRNNQHTGTASVPALSTSSRQSSGMKRPSTNSTGTWIKSKRQHVENDATTESDKPATNTILPVVDHVENDSCLVDNGFEGECIVTESDGSDIERIEGDGAPGVSRGEPVPSPESGNGAGTAKAHGHQRGEINVCRDVRTEVEQTRIDNQNEAEETMTAHLRSLVNNKLMSDVLFVVEGTDIFAHKCICIRSPFFKTLLSAESSQNRFLCVKITDVSCAAFLALIDYVYTDQVNVSSDNVELFVAADRFGIESLKQQCSKKLVDSLCVDNAANTLLAAIQHHDPVLRDACFTFTLRNLEKVSKTKSFHEMARRDPDVVVKIVQKVSSLVHIS</sequence>
<keyword evidence="3" id="KW-0833">Ubl conjugation pathway</keyword>
<evidence type="ECO:0000256" key="2">
    <source>
        <dbReference type="ARBA" id="ARBA00010846"/>
    </source>
</evidence>
<dbReference type="SUPFAM" id="SSF54695">
    <property type="entry name" value="POZ domain"/>
    <property type="match status" value="1"/>
</dbReference>
<comment type="subcellular location">
    <subcellularLocation>
        <location evidence="1">Nucleus</location>
    </subcellularLocation>
</comment>
<dbReference type="Pfam" id="PF24570">
    <property type="entry name" value="BACK_BPM_SPOP"/>
    <property type="match status" value="1"/>
</dbReference>
<name>A0A080Z8Y7_PHYNI</name>
<organism evidence="7 8">
    <name type="scientific">Phytophthora nicotianae P1976</name>
    <dbReference type="NCBI Taxonomy" id="1317066"/>
    <lineage>
        <taxon>Eukaryota</taxon>
        <taxon>Sar</taxon>
        <taxon>Stramenopiles</taxon>
        <taxon>Oomycota</taxon>
        <taxon>Peronosporomycetes</taxon>
        <taxon>Peronosporales</taxon>
        <taxon>Peronosporaceae</taxon>
        <taxon>Phytophthora</taxon>
    </lineage>
</organism>
<proteinExistence type="inferred from homology"/>
<feature type="compositionally biased region" description="Basic and acidic residues" evidence="5">
    <location>
        <begin position="171"/>
        <end position="183"/>
    </location>
</feature>
<dbReference type="InterPro" id="IPR000210">
    <property type="entry name" value="BTB/POZ_dom"/>
</dbReference>
<gene>
    <name evidence="7" type="ORF">F444_19115</name>
</gene>
<feature type="compositionally biased region" description="Polar residues" evidence="5">
    <location>
        <begin position="131"/>
        <end position="165"/>
    </location>
</feature>
<dbReference type="AlphaFoldDB" id="A0A080Z8Y7"/>
<reference evidence="7 8" key="1">
    <citation type="submission" date="2013-11" db="EMBL/GenBank/DDBJ databases">
        <title>The Genome Sequence of Phytophthora parasitica P1976.</title>
        <authorList>
            <consortium name="The Broad Institute Genomics Platform"/>
            <person name="Russ C."/>
            <person name="Tyler B."/>
            <person name="Panabieres F."/>
            <person name="Shan W."/>
            <person name="Tripathy S."/>
            <person name="Grunwald N."/>
            <person name="Machado M."/>
            <person name="Johnson C.S."/>
            <person name="Walker B."/>
            <person name="Young S."/>
            <person name="Zeng Q."/>
            <person name="Gargeya S."/>
            <person name="Fitzgerald M."/>
            <person name="Haas B."/>
            <person name="Abouelleil A."/>
            <person name="Allen A.W."/>
            <person name="Alvarado L."/>
            <person name="Arachchi H.M."/>
            <person name="Berlin A.M."/>
            <person name="Chapman S.B."/>
            <person name="Gainer-Dewar J."/>
            <person name="Goldberg J."/>
            <person name="Griggs A."/>
            <person name="Gujja S."/>
            <person name="Hansen M."/>
            <person name="Howarth C."/>
            <person name="Imamovic A."/>
            <person name="Ireland A."/>
            <person name="Larimer J."/>
            <person name="McCowan C."/>
            <person name="Murphy C."/>
            <person name="Pearson M."/>
            <person name="Poon T.W."/>
            <person name="Priest M."/>
            <person name="Roberts A."/>
            <person name="Saif S."/>
            <person name="Shea T."/>
            <person name="Sisk P."/>
            <person name="Sykes S."/>
            <person name="Wortman J."/>
            <person name="Nusbaum C."/>
            <person name="Birren B."/>
        </authorList>
    </citation>
    <scope>NUCLEOTIDE SEQUENCE [LARGE SCALE GENOMIC DNA]</scope>
    <source>
        <strain evidence="7 8">P1976</strain>
    </source>
</reference>
<dbReference type="InterPro" id="IPR011333">
    <property type="entry name" value="SKP1/BTB/POZ_sf"/>
</dbReference>
<dbReference type="GO" id="GO:0005634">
    <property type="term" value="C:nucleus"/>
    <property type="evidence" value="ECO:0007669"/>
    <property type="project" value="UniProtKB-SubCell"/>
</dbReference>
<keyword evidence="4" id="KW-0539">Nucleus</keyword>
<dbReference type="OrthoDB" id="45365at2759"/>
<evidence type="ECO:0000256" key="1">
    <source>
        <dbReference type="ARBA" id="ARBA00004123"/>
    </source>
</evidence>
<evidence type="ECO:0000313" key="7">
    <source>
        <dbReference type="EMBL" id="ETO63098.1"/>
    </source>
</evidence>
<dbReference type="InterPro" id="IPR056423">
    <property type="entry name" value="BACK_BPM_SPOP"/>
</dbReference>
<dbReference type="PANTHER" id="PTHR24413">
    <property type="entry name" value="SPECKLE-TYPE POZ PROTEIN"/>
    <property type="match status" value="1"/>
</dbReference>
<dbReference type="CDD" id="cd14733">
    <property type="entry name" value="BACK"/>
    <property type="match status" value="1"/>
</dbReference>
<evidence type="ECO:0000256" key="5">
    <source>
        <dbReference type="SAM" id="MobiDB-lite"/>
    </source>
</evidence>
<dbReference type="Proteomes" id="UP000028582">
    <property type="component" value="Unassembled WGS sequence"/>
</dbReference>
<dbReference type="Gene3D" id="1.25.40.420">
    <property type="match status" value="1"/>
</dbReference>
<feature type="domain" description="BTB" evidence="6">
    <location>
        <begin position="299"/>
        <end position="365"/>
    </location>
</feature>
<feature type="region of interest" description="Disordered" evidence="5">
    <location>
        <begin position="130"/>
        <end position="186"/>
    </location>
</feature>
<accession>A0A080Z8Y7</accession>
<evidence type="ECO:0000256" key="3">
    <source>
        <dbReference type="ARBA" id="ARBA00022786"/>
    </source>
</evidence>